<dbReference type="GO" id="GO:0012505">
    <property type="term" value="C:endomembrane system"/>
    <property type="evidence" value="ECO:0007669"/>
    <property type="project" value="UniProtKB-SubCell"/>
</dbReference>
<feature type="transmembrane region" description="Helical" evidence="7">
    <location>
        <begin position="78"/>
        <end position="102"/>
    </location>
</feature>
<feature type="transmembrane region" description="Helical" evidence="7">
    <location>
        <begin position="7"/>
        <end position="26"/>
    </location>
</feature>
<accession>A0A9D2M1C4</accession>
<feature type="transmembrane region" description="Helical" evidence="7">
    <location>
        <begin position="180"/>
        <end position="200"/>
    </location>
</feature>
<dbReference type="EMBL" id="DWYA01000013">
    <property type="protein sequence ID" value="HJB39009.1"/>
    <property type="molecule type" value="Genomic_DNA"/>
</dbReference>
<keyword evidence="2" id="KW-0813">Transport</keyword>
<keyword evidence="4" id="KW-1278">Translocase</keyword>
<dbReference type="GO" id="GO:0005886">
    <property type="term" value="C:plasma membrane"/>
    <property type="evidence" value="ECO:0007669"/>
    <property type="project" value="TreeGrafter"/>
</dbReference>
<reference evidence="8" key="2">
    <citation type="submission" date="2021-04" db="EMBL/GenBank/DDBJ databases">
        <authorList>
            <person name="Gilroy R."/>
        </authorList>
    </citation>
    <scope>NUCLEOTIDE SEQUENCE</scope>
    <source>
        <strain evidence="8">ChiBcec8-14828</strain>
    </source>
</reference>
<dbReference type="Pfam" id="PF02508">
    <property type="entry name" value="Rnf-Nqr"/>
    <property type="match status" value="1"/>
</dbReference>
<sequence length="202" mass="22259">MRELMQAIFDFFLYMIMAVFAQNAVFTRALGVSRLTKIVEDHSDTLTFSILLCCVQIISAPLGYLATGMMNRWSYQIYFRPLIFTLCAAVAFFVVLGVVVAIRKVHIARHAVAALPMATFNTCILGTLMVSATQGFDFKQTMGFAIGSGLGYVLAVQVVAEGQRKLDHSRVPEMFRGLPVTLLYIGILALAIYGLTGHTVTF</sequence>
<protein>
    <submittedName>
        <fullName evidence="8">NADH:ubiquinone oxidoreductase, subunit RnfA</fullName>
    </submittedName>
</protein>
<evidence type="ECO:0000256" key="3">
    <source>
        <dbReference type="ARBA" id="ARBA00022692"/>
    </source>
</evidence>
<comment type="subcellular location">
    <subcellularLocation>
        <location evidence="1">Endomembrane system</location>
        <topology evidence="1">Multi-pass membrane protein</topology>
    </subcellularLocation>
</comment>
<dbReference type="Proteomes" id="UP000824209">
    <property type="component" value="Unassembled WGS sequence"/>
</dbReference>
<reference evidence="8" key="1">
    <citation type="journal article" date="2021" name="PeerJ">
        <title>Extensive microbial diversity within the chicken gut microbiome revealed by metagenomics and culture.</title>
        <authorList>
            <person name="Gilroy R."/>
            <person name="Ravi A."/>
            <person name="Getino M."/>
            <person name="Pursley I."/>
            <person name="Horton D.L."/>
            <person name="Alikhan N.F."/>
            <person name="Baker D."/>
            <person name="Gharbi K."/>
            <person name="Hall N."/>
            <person name="Watson M."/>
            <person name="Adriaenssens E.M."/>
            <person name="Foster-Nyarko E."/>
            <person name="Jarju S."/>
            <person name="Secka A."/>
            <person name="Antonio M."/>
            <person name="Oren A."/>
            <person name="Chaudhuri R.R."/>
            <person name="La Ragione R."/>
            <person name="Hildebrand F."/>
            <person name="Pallen M.J."/>
        </authorList>
    </citation>
    <scope>NUCLEOTIDE SEQUENCE</scope>
    <source>
        <strain evidence="8">ChiBcec8-14828</strain>
    </source>
</reference>
<feature type="transmembrane region" description="Helical" evidence="7">
    <location>
        <begin position="142"/>
        <end position="160"/>
    </location>
</feature>
<dbReference type="AlphaFoldDB" id="A0A9D2M1C4"/>
<dbReference type="InterPro" id="IPR003667">
    <property type="entry name" value="NqrDE/RnfAE"/>
</dbReference>
<comment type="caution">
    <text evidence="8">The sequence shown here is derived from an EMBL/GenBank/DDBJ whole genome shotgun (WGS) entry which is preliminary data.</text>
</comment>
<gene>
    <name evidence="8" type="ORF">H9943_01280</name>
</gene>
<proteinExistence type="predicted"/>
<feature type="transmembrane region" description="Helical" evidence="7">
    <location>
        <begin position="108"/>
        <end position="130"/>
    </location>
</feature>
<dbReference type="InterPro" id="IPR050133">
    <property type="entry name" value="NqrDE/RnfAE_oxidrdctase"/>
</dbReference>
<evidence type="ECO:0000313" key="9">
    <source>
        <dbReference type="Proteomes" id="UP000824209"/>
    </source>
</evidence>
<dbReference type="PANTHER" id="PTHR30335">
    <property type="entry name" value="INTEGRAL MEMBRANE PROTEIN OF SOXR-REDUCING COMPLEX"/>
    <property type="match status" value="1"/>
</dbReference>
<keyword evidence="6 7" id="KW-0472">Membrane</keyword>
<evidence type="ECO:0000256" key="5">
    <source>
        <dbReference type="ARBA" id="ARBA00022989"/>
    </source>
</evidence>
<organism evidence="8 9">
    <name type="scientific">Candidatus Ruthenibacterium avium</name>
    <dbReference type="NCBI Taxonomy" id="2838751"/>
    <lineage>
        <taxon>Bacteria</taxon>
        <taxon>Bacillati</taxon>
        <taxon>Bacillota</taxon>
        <taxon>Clostridia</taxon>
        <taxon>Eubacteriales</taxon>
        <taxon>Oscillospiraceae</taxon>
        <taxon>Ruthenibacterium</taxon>
    </lineage>
</organism>
<dbReference type="PANTHER" id="PTHR30335:SF1">
    <property type="entry name" value="NA(+)-TRANSLOCATING NADH-QUINONE REDUCTASE SUBUNIT E"/>
    <property type="match status" value="1"/>
</dbReference>
<evidence type="ECO:0000256" key="1">
    <source>
        <dbReference type="ARBA" id="ARBA00004127"/>
    </source>
</evidence>
<evidence type="ECO:0000256" key="6">
    <source>
        <dbReference type="ARBA" id="ARBA00023136"/>
    </source>
</evidence>
<feature type="transmembrane region" description="Helical" evidence="7">
    <location>
        <begin position="46"/>
        <end position="66"/>
    </location>
</feature>
<keyword evidence="5 7" id="KW-1133">Transmembrane helix</keyword>
<evidence type="ECO:0000256" key="4">
    <source>
        <dbReference type="ARBA" id="ARBA00022967"/>
    </source>
</evidence>
<name>A0A9D2M1C4_9FIRM</name>
<evidence type="ECO:0000256" key="7">
    <source>
        <dbReference type="SAM" id="Phobius"/>
    </source>
</evidence>
<keyword evidence="3 7" id="KW-0812">Transmembrane</keyword>
<evidence type="ECO:0000256" key="2">
    <source>
        <dbReference type="ARBA" id="ARBA00022448"/>
    </source>
</evidence>
<evidence type="ECO:0000313" key="8">
    <source>
        <dbReference type="EMBL" id="HJB39009.1"/>
    </source>
</evidence>